<accession>A0ABT7VSQ9</accession>
<proteinExistence type="predicted"/>
<protein>
    <submittedName>
        <fullName evidence="2">Methyltransferase domain-containing protein</fullName>
    </submittedName>
</protein>
<keyword evidence="2" id="KW-0808">Transferase</keyword>
<dbReference type="EMBL" id="JAUCGM010000176">
    <property type="protein sequence ID" value="MDM8562501.1"/>
    <property type="molecule type" value="Genomic_DNA"/>
</dbReference>
<evidence type="ECO:0000313" key="3">
    <source>
        <dbReference type="Proteomes" id="UP001171945"/>
    </source>
</evidence>
<keyword evidence="3" id="KW-1185">Reference proteome</keyword>
<feature type="non-terminal residue" evidence="2">
    <location>
        <position position="102"/>
    </location>
</feature>
<reference evidence="2" key="1">
    <citation type="submission" date="2023-06" db="EMBL/GenBank/DDBJ databases">
        <title>Uncultivated large filamentous bacteria from sulfidic sediments reveal new species and different genomic features in energy metabolism and defense.</title>
        <authorList>
            <person name="Fonseca A."/>
        </authorList>
    </citation>
    <scope>NUCLEOTIDE SEQUENCE</scope>
    <source>
        <strain evidence="2">HSG4</strain>
    </source>
</reference>
<gene>
    <name evidence="2" type="ORF">QUF54_04025</name>
</gene>
<dbReference type="Pfam" id="PF08241">
    <property type="entry name" value="Methyltransf_11"/>
    <property type="match status" value="1"/>
</dbReference>
<dbReference type="InterPro" id="IPR029063">
    <property type="entry name" value="SAM-dependent_MTases_sf"/>
</dbReference>
<feature type="domain" description="Methyltransferase type 11" evidence="1">
    <location>
        <begin position="31"/>
        <end position="83"/>
    </location>
</feature>
<name>A0ABT7VSQ9_9GAMM</name>
<dbReference type="GO" id="GO:0032259">
    <property type="term" value="P:methylation"/>
    <property type="evidence" value="ECO:0007669"/>
    <property type="project" value="UniProtKB-KW"/>
</dbReference>
<evidence type="ECO:0000259" key="1">
    <source>
        <dbReference type="Pfam" id="PF08241"/>
    </source>
</evidence>
<dbReference type="GO" id="GO:0008168">
    <property type="term" value="F:methyltransferase activity"/>
    <property type="evidence" value="ECO:0007669"/>
    <property type="project" value="UniProtKB-KW"/>
</dbReference>
<comment type="caution">
    <text evidence="2">The sequence shown here is derived from an EMBL/GenBank/DDBJ whole genome shotgun (WGS) entry which is preliminary data.</text>
</comment>
<dbReference type="Gene3D" id="3.40.50.150">
    <property type="entry name" value="Vaccinia Virus protein VP39"/>
    <property type="match status" value="1"/>
</dbReference>
<keyword evidence="2" id="KW-0489">Methyltransferase</keyword>
<dbReference type="SUPFAM" id="SSF53335">
    <property type="entry name" value="S-adenosyl-L-methionine-dependent methyltransferases"/>
    <property type="match status" value="1"/>
</dbReference>
<dbReference type="Proteomes" id="UP001171945">
    <property type="component" value="Unassembled WGS sequence"/>
</dbReference>
<evidence type="ECO:0000313" key="2">
    <source>
        <dbReference type="EMBL" id="MDM8562501.1"/>
    </source>
</evidence>
<organism evidence="2 3">
    <name type="scientific">Candidatus Marithioploca araucensis</name>
    <dbReference type="NCBI Taxonomy" id="70273"/>
    <lineage>
        <taxon>Bacteria</taxon>
        <taxon>Pseudomonadati</taxon>
        <taxon>Pseudomonadota</taxon>
        <taxon>Gammaproteobacteria</taxon>
        <taxon>Thiotrichales</taxon>
        <taxon>Thiotrichaceae</taxon>
        <taxon>Candidatus Marithioploca</taxon>
    </lineage>
</organism>
<dbReference type="InterPro" id="IPR013216">
    <property type="entry name" value="Methyltransf_11"/>
</dbReference>
<sequence>MHKMWSVPYFRNNFCPVSKSDQLLLKNLGNWSFTKVDASGILPFEDNYFNFVFHQDVVEHTDKPYTFLKEQYTVFRGGGTLLCGPPNLFRPANIVTLMTGPL</sequence>